<dbReference type="PROSITE" id="PS51257">
    <property type="entry name" value="PROKAR_LIPOPROTEIN"/>
    <property type="match status" value="1"/>
</dbReference>
<reference evidence="1" key="1">
    <citation type="journal article" date="2014" name="Int. J. Syst. Evol. Microbiol.">
        <title>Complete genome sequence of Corynebacterium casei LMG S-19264T (=DSM 44701T), isolated from a smear-ripened cheese.</title>
        <authorList>
            <consortium name="US DOE Joint Genome Institute (JGI-PGF)"/>
            <person name="Walter F."/>
            <person name="Albersmeier A."/>
            <person name="Kalinowski J."/>
            <person name="Ruckert C."/>
        </authorList>
    </citation>
    <scope>NUCLEOTIDE SEQUENCE</scope>
    <source>
        <strain evidence="1">NBRC 101628</strain>
    </source>
</reference>
<dbReference type="EMBL" id="BSNC01000003">
    <property type="protein sequence ID" value="GLP95864.1"/>
    <property type="molecule type" value="Genomic_DNA"/>
</dbReference>
<dbReference type="AlphaFoldDB" id="A0AA37RVV9"/>
<evidence type="ECO:0008006" key="3">
    <source>
        <dbReference type="Google" id="ProtNLM"/>
    </source>
</evidence>
<sequence>MTVKPIITALALFTTLSTTLVLSGCTSTSATNSATAQGAVTGMATGAVAGLLLGAIGGEPEKGMLAGATLGAIEGGQVGYAQEKADQRNRELAQAISGHQGYTSEAMHAFHLQQKAQLAREQLDRFVGNWQLTGWMAGADGQQLEVQGSVLGERSVAETVQLTYPALKVESQTESLWGQSLMGYTVEKGYSVVTRFANQQAMARAGDGDYDAAQRQFRFSGKDYRVTVTFENPDVFTWQTERLGGKQQSQVIESYRLTKDYSQANTSTQNSVE</sequence>
<protein>
    <recommendedName>
        <fullName evidence="3">Glycine zipper domain-containing protein</fullName>
    </recommendedName>
</protein>
<evidence type="ECO:0000313" key="1">
    <source>
        <dbReference type="EMBL" id="GLP95864.1"/>
    </source>
</evidence>
<keyword evidence="2" id="KW-1185">Reference proteome</keyword>
<dbReference type="Proteomes" id="UP001161422">
    <property type="component" value="Unassembled WGS sequence"/>
</dbReference>
<accession>A0AA37RVV9</accession>
<organism evidence="1 2">
    <name type="scientific">Paraferrimonas sedimenticola</name>
    <dbReference type="NCBI Taxonomy" id="375674"/>
    <lineage>
        <taxon>Bacteria</taxon>
        <taxon>Pseudomonadati</taxon>
        <taxon>Pseudomonadota</taxon>
        <taxon>Gammaproteobacteria</taxon>
        <taxon>Alteromonadales</taxon>
        <taxon>Ferrimonadaceae</taxon>
        <taxon>Paraferrimonas</taxon>
    </lineage>
</organism>
<dbReference type="RefSeq" id="WP_095506431.1">
    <property type="nucleotide sequence ID" value="NZ_BSNC01000003.1"/>
</dbReference>
<proteinExistence type="predicted"/>
<comment type="caution">
    <text evidence="1">The sequence shown here is derived from an EMBL/GenBank/DDBJ whole genome shotgun (WGS) entry which is preliminary data.</text>
</comment>
<reference evidence="1" key="2">
    <citation type="submission" date="2023-01" db="EMBL/GenBank/DDBJ databases">
        <title>Draft genome sequence of Paraferrimonas sedimenticola strain NBRC 101628.</title>
        <authorList>
            <person name="Sun Q."/>
            <person name="Mori K."/>
        </authorList>
    </citation>
    <scope>NUCLEOTIDE SEQUENCE</scope>
    <source>
        <strain evidence="1">NBRC 101628</strain>
    </source>
</reference>
<gene>
    <name evidence="1" type="ORF">GCM10007895_11700</name>
</gene>
<evidence type="ECO:0000313" key="2">
    <source>
        <dbReference type="Proteomes" id="UP001161422"/>
    </source>
</evidence>
<name>A0AA37RVV9_9GAMM</name>